<dbReference type="AlphaFoldDB" id="A0A1I5XPL7"/>
<dbReference type="Proteomes" id="UP000198734">
    <property type="component" value="Unassembled WGS sequence"/>
</dbReference>
<dbReference type="RefSeq" id="WP_093536058.1">
    <property type="nucleotide sequence ID" value="NZ_CP183885.1"/>
</dbReference>
<name>A0A1I5XPL7_9BACI</name>
<evidence type="ECO:0000313" key="2">
    <source>
        <dbReference type="EMBL" id="SFQ33915.1"/>
    </source>
</evidence>
<dbReference type="OrthoDB" id="2892152at2"/>
<feature type="compositionally biased region" description="Low complexity" evidence="1">
    <location>
        <begin position="43"/>
        <end position="52"/>
    </location>
</feature>
<evidence type="ECO:0000256" key="1">
    <source>
        <dbReference type="SAM" id="MobiDB-lite"/>
    </source>
</evidence>
<accession>A0A1I5XPL7</accession>
<sequence length="64" mass="6895">MNKNKMAITALGLGAAFLMRNKGSRDKIAKQFESFTNTPIRGTKTNQTTSNSSKDKGILGGLFS</sequence>
<feature type="region of interest" description="Disordered" evidence="1">
    <location>
        <begin position="37"/>
        <end position="64"/>
    </location>
</feature>
<evidence type="ECO:0000313" key="3">
    <source>
        <dbReference type="Proteomes" id="UP000198734"/>
    </source>
</evidence>
<reference evidence="3" key="1">
    <citation type="submission" date="2016-10" db="EMBL/GenBank/DDBJ databases">
        <authorList>
            <person name="Varghese N."/>
            <person name="Submissions S."/>
        </authorList>
    </citation>
    <scope>NUCLEOTIDE SEQUENCE [LARGE SCALE GENOMIC DNA]</scope>
    <source>
        <strain evidence="3">DSM 11706</strain>
    </source>
</reference>
<gene>
    <name evidence="2" type="ORF">SAMN05421670_1650</name>
</gene>
<organism evidence="2 3">
    <name type="scientific">Psychrobacillus psychrotolerans</name>
    <dbReference type="NCBI Taxonomy" id="126156"/>
    <lineage>
        <taxon>Bacteria</taxon>
        <taxon>Bacillati</taxon>
        <taxon>Bacillota</taxon>
        <taxon>Bacilli</taxon>
        <taxon>Bacillales</taxon>
        <taxon>Bacillaceae</taxon>
        <taxon>Psychrobacillus</taxon>
    </lineage>
</organism>
<proteinExistence type="predicted"/>
<keyword evidence="3" id="KW-1185">Reference proteome</keyword>
<protein>
    <submittedName>
        <fullName evidence="2">Uncharacterized protein</fullName>
    </submittedName>
</protein>
<dbReference type="EMBL" id="FOXU01000002">
    <property type="protein sequence ID" value="SFQ33915.1"/>
    <property type="molecule type" value="Genomic_DNA"/>
</dbReference>